<keyword evidence="1" id="KW-0732">Signal</keyword>
<dbReference type="EMBL" id="FXBM01000002">
    <property type="protein sequence ID" value="SMH43406.1"/>
    <property type="molecule type" value="Genomic_DNA"/>
</dbReference>
<evidence type="ECO:0008006" key="4">
    <source>
        <dbReference type="Google" id="ProtNLM"/>
    </source>
</evidence>
<keyword evidence="3" id="KW-1185">Reference proteome</keyword>
<evidence type="ECO:0000313" key="2">
    <source>
        <dbReference type="EMBL" id="SMH43406.1"/>
    </source>
</evidence>
<dbReference type="AlphaFoldDB" id="A0A1X7NYM7"/>
<organism evidence="2 3">
    <name type="scientific">Rathayibacter oskolensis</name>
    <dbReference type="NCBI Taxonomy" id="1891671"/>
    <lineage>
        <taxon>Bacteria</taxon>
        <taxon>Bacillati</taxon>
        <taxon>Actinomycetota</taxon>
        <taxon>Actinomycetes</taxon>
        <taxon>Micrococcales</taxon>
        <taxon>Microbacteriaceae</taxon>
        <taxon>Rathayibacter</taxon>
    </lineage>
</organism>
<sequence>MTQRTASPARPTWPARACVAVIGGLLLTGVATAASAAEYGEDAVDVTVDIAAVDEPGVLAMTVDGTNAALTENGSTETVRRFTGQLPAVTVTDTRTAEEIPDGAGWYVLGSATDFSGDEGQEPIGAEYLGWTPELVDGGDSGLVAEGDQVDTVLDEGPDAVGLVDQELLALALDSEAVATEGSWTVAADLTLKTEADVEPGAYSSVLTLSLFE</sequence>
<proteinExistence type="predicted"/>
<name>A0A1X7NYM7_9MICO</name>
<reference evidence="3" key="1">
    <citation type="submission" date="2017-04" db="EMBL/GenBank/DDBJ databases">
        <authorList>
            <person name="Varghese N."/>
            <person name="Submissions S."/>
        </authorList>
    </citation>
    <scope>NUCLEOTIDE SEQUENCE [LARGE SCALE GENOMIC DNA]</scope>
    <source>
        <strain evidence="3">VKM Ac-2121</strain>
    </source>
</reference>
<feature type="chain" id="PRO_5038595588" description="WxL domain-containing protein" evidence="1">
    <location>
        <begin position="34"/>
        <end position="213"/>
    </location>
</feature>
<feature type="signal peptide" evidence="1">
    <location>
        <begin position="1"/>
        <end position="33"/>
    </location>
</feature>
<protein>
    <recommendedName>
        <fullName evidence="4">WxL domain-containing protein</fullName>
    </recommendedName>
</protein>
<dbReference type="STRING" id="1891671.SAMN06295885_2192"/>
<evidence type="ECO:0000256" key="1">
    <source>
        <dbReference type="SAM" id="SignalP"/>
    </source>
</evidence>
<accession>A0A1X7NYM7</accession>
<dbReference type="RefSeq" id="WP_244274876.1">
    <property type="nucleotide sequence ID" value="NZ_FXBM01000002.1"/>
</dbReference>
<gene>
    <name evidence="2" type="ORF">SAMN06295885_2192</name>
</gene>
<dbReference type="Proteomes" id="UP000193711">
    <property type="component" value="Unassembled WGS sequence"/>
</dbReference>
<evidence type="ECO:0000313" key="3">
    <source>
        <dbReference type="Proteomes" id="UP000193711"/>
    </source>
</evidence>